<feature type="signal peptide" evidence="2">
    <location>
        <begin position="1"/>
        <end position="17"/>
    </location>
</feature>
<name>A0A6P7U976_9MOLL</name>
<evidence type="ECO:0000313" key="4">
    <source>
        <dbReference type="RefSeq" id="XP_029657912.1"/>
    </source>
</evidence>
<evidence type="ECO:0000256" key="2">
    <source>
        <dbReference type="SAM" id="SignalP"/>
    </source>
</evidence>
<protein>
    <submittedName>
        <fullName evidence="4">UPF0462 protein C4orf33 homolog isoform X1</fullName>
    </submittedName>
</protein>
<dbReference type="Proteomes" id="UP000515154">
    <property type="component" value="Unplaced"/>
</dbReference>
<dbReference type="RefSeq" id="XP_029657912.1">
    <property type="nucleotide sequence ID" value="XM_029802052.2"/>
</dbReference>
<dbReference type="PANTHER" id="PTHR31475:SF5">
    <property type="entry name" value="UPF0462 PROTEIN C4ORF33 HOMOLOG"/>
    <property type="match status" value="1"/>
</dbReference>
<keyword evidence="3" id="KW-1185">Reference proteome</keyword>
<dbReference type="KEGG" id="osn:115232210"/>
<gene>
    <name evidence="4" type="primary">LOC115232210</name>
</gene>
<sequence>MKLFALALLFFVGATYSLPTKKSSTSQQRGQVNRPEDHRHEFEITKLWDGTPLKKEDTVKLSIEGIDRWLRLEVEAPFYKDPAPPGGKYGEACPELYNYEVVEAFFLNDSNQYLEVELAPRGEHLLLMLNGRRNAVVQQLPMYNIAEIKDGFWRGIAYIDNEYLPRNITKFNAFAIHGTKDSRTYSALFPASKGEFDFPDFHRLQFFQKVSFDHMPPFNKPAERNSTLWSMFTPRQ</sequence>
<feature type="chain" id="PRO_5028072799" evidence="2">
    <location>
        <begin position="18"/>
        <end position="236"/>
    </location>
</feature>
<dbReference type="Gene3D" id="2.60.40.1190">
    <property type="match status" value="1"/>
</dbReference>
<accession>A0A6P7U976</accession>
<keyword evidence="2" id="KW-0732">Signal</keyword>
<evidence type="ECO:0000256" key="1">
    <source>
        <dbReference type="ARBA" id="ARBA00038085"/>
    </source>
</evidence>
<comment type="similarity">
    <text evidence="1">Belongs to the UPF0462 family.</text>
</comment>
<proteinExistence type="inferred from homology"/>
<dbReference type="PANTHER" id="PTHR31475">
    <property type="entry name" value="UPF0462 PROTEIN"/>
    <property type="match status" value="1"/>
</dbReference>
<dbReference type="AlphaFoldDB" id="A0A6P7U976"/>
<organism evidence="3 4">
    <name type="scientific">Octopus sinensis</name>
    <name type="common">East Asian common octopus</name>
    <dbReference type="NCBI Taxonomy" id="2607531"/>
    <lineage>
        <taxon>Eukaryota</taxon>
        <taxon>Metazoa</taxon>
        <taxon>Spiralia</taxon>
        <taxon>Lophotrochozoa</taxon>
        <taxon>Mollusca</taxon>
        <taxon>Cephalopoda</taxon>
        <taxon>Coleoidea</taxon>
        <taxon>Octopodiformes</taxon>
        <taxon>Octopoda</taxon>
        <taxon>Incirrata</taxon>
        <taxon>Octopodidae</taxon>
        <taxon>Octopus</taxon>
    </lineage>
</organism>
<evidence type="ECO:0000313" key="3">
    <source>
        <dbReference type="Proteomes" id="UP000515154"/>
    </source>
</evidence>
<reference evidence="4" key="1">
    <citation type="submission" date="2025-08" db="UniProtKB">
        <authorList>
            <consortium name="RefSeq"/>
        </authorList>
    </citation>
    <scope>IDENTIFICATION</scope>
</reference>